<dbReference type="RefSeq" id="WP_114333118.1">
    <property type="nucleotide sequence ID" value="NZ_QMDL01000001.1"/>
</dbReference>
<dbReference type="Proteomes" id="UP000265903">
    <property type="component" value="Unassembled WGS sequence"/>
</dbReference>
<dbReference type="Gene3D" id="3.30.1330.60">
    <property type="entry name" value="OmpA-like domain"/>
    <property type="match status" value="1"/>
</dbReference>
<dbReference type="Gene3D" id="2.40.160.20">
    <property type="match status" value="1"/>
</dbReference>
<feature type="signal peptide" evidence="12">
    <location>
        <begin position="1"/>
        <end position="21"/>
    </location>
</feature>
<keyword evidence="15" id="KW-1185">Reference proteome</keyword>
<evidence type="ECO:0000256" key="11">
    <source>
        <dbReference type="SAM" id="MobiDB-lite"/>
    </source>
</evidence>
<dbReference type="PANTHER" id="PTHR30329">
    <property type="entry name" value="STATOR ELEMENT OF FLAGELLAR MOTOR COMPLEX"/>
    <property type="match status" value="1"/>
</dbReference>
<evidence type="ECO:0000256" key="4">
    <source>
        <dbReference type="ARBA" id="ARBA00022692"/>
    </source>
</evidence>
<gene>
    <name evidence="14" type="primary">oprF_1</name>
    <name evidence="14" type="ORF">DOQ08_00281</name>
</gene>
<keyword evidence="9" id="KW-0998">Cell outer membrane</keyword>
<dbReference type="Pfam" id="PF00691">
    <property type="entry name" value="OmpA"/>
    <property type="match status" value="1"/>
</dbReference>
<sequence length="363" mass="39910">MSTLRRAAIIAALIIPATASAQDFPSRYSSLGIEASFVDSGNSDVTSRVGDDIANYWEYGLNFTHQFNPNISMLLQGSYTESETKKRDEDLDILRGSIGARVHPSRYRLAGWRPFAGGGYSYADIDVDNLGSQGEDLIFAEAGLQKMVAPRFIAEAGVRGRVDIEDEYFDAQVFAGVHYVFGRKFASAPTGRQPLDFSKLSAPPADSDGDGVPDNRDKCPNTPQGALVDDEGCAKELTREIKETLYVEFEHDKTEVQQAFYPELKNLAKVLTQYPTSRILLEGHTDSTGPSSYNQKLSKSRADAVMKVLIDHFGINADRIRTTGMGESQPIATNDTNEGRARNRRVEAIVSGKHTEILKKSSL</sequence>
<evidence type="ECO:0000256" key="5">
    <source>
        <dbReference type="ARBA" id="ARBA00022729"/>
    </source>
</evidence>
<dbReference type="InterPro" id="IPR036737">
    <property type="entry name" value="OmpA-like_sf"/>
</dbReference>
<feature type="domain" description="OmpA-like" evidence="13">
    <location>
        <begin position="236"/>
        <end position="354"/>
    </location>
</feature>
<dbReference type="InterPro" id="IPR011250">
    <property type="entry name" value="OMP/PagP_B-barrel"/>
</dbReference>
<name>A0A3M2RJW4_9GAMM</name>
<keyword evidence="8 10" id="KW-0472">Membrane</keyword>
<keyword evidence="6" id="KW-0406">Ion transport</keyword>
<dbReference type="GO" id="GO:0015288">
    <property type="term" value="F:porin activity"/>
    <property type="evidence" value="ECO:0007669"/>
    <property type="project" value="UniProtKB-KW"/>
</dbReference>
<organism evidence="14 15">
    <name type="scientific">Marinobacter litoralis</name>
    <dbReference type="NCBI Taxonomy" id="187981"/>
    <lineage>
        <taxon>Bacteria</taxon>
        <taxon>Pseudomonadati</taxon>
        <taxon>Pseudomonadota</taxon>
        <taxon>Gammaproteobacteria</taxon>
        <taxon>Pseudomonadales</taxon>
        <taxon>Marinobacteraceae</taxon>
        <taxon>Marinobacter</taxon>
    </lineage>
</organism>
<evidence type="ECO:0000256" key="6">
    <source>
        <dbReference type="ARBA" id="ARBA00023065"/>
    </source>
</evidence>
<dbReference type="SUPFAM" id="SSF103088">
    <property type="entry name" value="OmpA-like"/>
    <property type="match status" value="1"/>
</dbReference>
<dbReference type="OrthoDB" id="9805832at2"/>
<dbReference type="GO" id="GO:0046930">
    <property type="term" value="C:pore complex"/>
    <property type="evidence" value="ECO:0007669"/>
    <property type="project" value="UniProtKB-KW"/>
</dbReference>
<reference evidence="14 15" key="1">
    <citation type="submission" date="2018-08" db="EMBL/GenBank/DDBJ databases">
        <title>Whole Genome Sequence of the Moderate Halophilic Marine Bacterium Marinobacter litoralis Sw-45.</title>
        <authorList>
            <person name="Musa H."/>
        </authorList>
    </citation>
    <scope>NUCLEOTIDE SEQUENCE [LARGE SCALE GENOMIC DNA]</scope>
    <source>
        <strain evidence="14 15">Sw-45</strain>
    </source>
</reference>
<evidence type="ECO:0000256" key="2">
    <source>
        <dbReference type="ARBA" id="ARBA00022448"/>
    </source>
</evidence>
<comment type="caution">
    <text evidence="14">The sequence shown here is derived from an EMBL/GenBank/DDBJ whole genome shotgun (WGS) entry which is preliminary data.</text>
</comment>
<proteinExistence type="predicted"/>
<evidence type="ECO:0000256" key="3">
    <source>
        <dbReference type="ARBA" id="ARBA00022452"/>
    </source>
</evidence>
<evidence type="ECO:0000256" key="7">
    <source>
        <dbReference type="ARBA" id="ARBA00023114"/>
    </source>
</evidence>
<dbReference type="Pfam" id="PF13505">
    <property type="entry name" value="OMP_b-brl"/>
    <property type="match status" value="1"/>
</dbReference>
<dbReference type="InterPro" id="IPR050330">
    <property type="entry name" value="Bact_OuterMem_StrucFunc"/>
</dbReference>
<evidence type="ECO:0000259" key="13">
    <source>
        <dbReference type="PROSITE" id="PS51123"/>
    </source>
</evidence>
<protein>
    <submittedName>
        <fullName evidence="14">Outer membrane porin F</fullName>
    </submittedName>
</protein>
<evidence type="ECO:0000256" key="8">
    <source>
        <dbReference type="ARBA" id="ARBA00023136"/>
    </source>
</evidence>
<keyword evidence="4" id="KW-0812">Transmembrane</keyword>
<accession>A0A3M2RJW4</accession>
<dbReference type="SUPFAM" id="SSF56925">
    <property type="entry name" value="OMPA-like"/>
    <property type="match status" value="1"/>
</dbReference>
<feature type="region of interest" description="Disordered" evidence="11">
    <location>
        <begin position="193"/>
        <end position="227"/>
    </location>
</feature>
<dbReference type="InterPro" id="IPR006665">
    <property type="entry name" value="OmpA-like"/>
</dbReference>
<dbReference type="CDD" id="cd07185">
    <property type="entry name" value="OmpA_C-like"/>
    <property type="match status" value="1"/>
</dbReference>
<dbReference type="PRINTS" id="PR01021">
    <property type="entry name" value="OMPADOMAIN"/>
</dbReference>
<keyword evidence="2" id="KW-0813">Transport</keyword>
<evidence type="ECO:0000256" key="9">
    <source>
        <dbReference type="ARBA" id="ARBA00023237"/>
    </source>
</evidence>
<dbReference type="EMBL" id="QMDL01000001">
    <property type="protein sequence ID" value="RMJ05611.1"/>
    <property type="molecule type" value="Genomic_DNA"/>
</dbReference>
<keyword evidence="7" id="KW-0626">Porin</keyword>
<dbReference type="InterPro" id="IPR006664">
    <property type="entry name" value="OMP_bac"/>
</dbReference>
<comment type="subcellular location">
    <subcellularLocation>
        <location evidence="1">Cell outer membrane</location>
        <topology evidence="1">Multi-pass membrane protein</topology>
    </subcellularLocation>
</comment>
<evidence type="ECO:0000256" key="1">
    <source>
        <dbReference type="ARBA" id="ARBA00004571"/>
    </source>
</evidence>
<dbReference type="InterPro" id="IPR027385">
    <property type="entry name" value="Beta-barrel_OMP"/>
</dbReference>
<evidence type="ECO:0000256" key="12">
    <source>
        <dbReference type="SAM" id="SignalP"/>
    </source>
</evidence>
<keyword evidence="3" id="KW-1134">Transmembrane beta strand</keyword>
<feature type="chain" id="PRO_5018226132" evidence="12">
    <location>
        <begin position="22"/>
        <end position="363"/>
    </location>
</feature>
<dbReference type="GO" id="GO:0006811">
    <property type="term" value="P:monoatomic ion transport"/>
    <property type="evidence" value="ECO:0007669"/>
    <property type="project" value="UniProtKB-KW"/>
</dbReference>
<dbReference type="PANTHER" id="PTHR30329:SF21">
    <property type="entry name" value="LIPOPROTEIN YIAD-RELATED"/>
    <property type="match status" value="1"/>
</dbReference>
<keyword evidence="5 12" id="KW-0732">Signal</keyword>
<evidence type="ECO:0000313" key="15">
    <source>
        <dbReference type="Proteomes" id="UP000265903"/>
    </source>
</evidence>
<evidence type="ECO:0000313" key="14">
    <source>
        <dbReference type="EMBL" id="RMJ05611.1"/>
    </source>
</evidence>
<dbReference type="AlphaFoldDB" id="A0A3M2RJW4"/>
<evidence type="ECO:0000256" key="10">
    <source>
        <dbReference type="PROSITE-ProRule" id="PRU00473"/>
    </source>
</evidence>
<dbReference type="PROSITE" id="PS51123">
    <property type="entry name" value="OMPA_2"/>
    <property type="match status" value="1"/>
</dbReference>
<dbReference type="GO" id="GO:0009279">
    <property type="term" value="C:cell outer membrane"/>
    <property type="evidence" value="ECO:0007669"/>
    <property type="project" value="UniProtKB-SubCell"/>
</dbReference>